<accession>A0ACC0VWE9</accession>
<protein>
    <submittedName>
        <fullName evidence="1">Uncharacterized protein</fullName>
    </submittedName>
</protein>
<name>A0ACC0VWE9_9STRA</name>
<comment type="caution">
    <text evidence="1">The sequence shown here is derived from an EMBL/GenBank/DDBJ whole genome shotgun (WGS) entry which is preliminary data.</text>
</comment>
<keyword evidence="2" id="KW-1185">Reference proteome</keyword>
<sequence length="84" mass="8678">MISWAYSAIMGAGLSKDVAMFTDGRFSGGSHGFIIGHITPEAQVAVPIALVKNGEKITIDSEKNRIDLIDVTSAAKKGVGSSAA</sequence>
<dbReference type="EMBL" id="CM047585">
    <property type="protein sequence ID" value="KAI9910436.1"/>
    <property type="molecule type" value="Genomic_DNA"/>
</dbReference>
<dbReference type="Proteomes" id="UP001163321">
    <property type="component" value="Chromosome 6"/>
</dbReference>
<organism evidence="1 2">
    <name type="scientific">Peronosclerospora sorghi</name>
    <dbReference type="NCBI Taxonomy" id="230839"/>
    <lineage>
        <taxon>Eukaryota</taxon>
        <taxon>Sar</taxon>
        <taxon>Stramenopiles</taxon>
        <taxon>Oomycota</taxon>
        <taxon>Peronosporomycetes</taxon>
        <taxon>Peronosporales</taxon>
        <taxon>Peronosporaceae</taxon>
        <taxon>Peronosclerospora</taxon>
    </lineage>
</organism>
<evidence type="ECO:0000313" key="1">
    <source>
        <dbReference type="EMBL" id="KAI9910436.1"/>
    </source>
</evidence>
<gene>
    <name evidence="1" type="ORF">PsorP6_010904</name>
</gene>
<proteinExistence type="predicted"/>
<reference evidence="1 2" key="1">
    <citation type="journal article" date="2022" name="bioRxiv">
        <title>The genome of the oomycete Peronosclerospora sorghi, a cosmopolitan pathogen of maize and sorghum, is inflated with dispersed pseudogenes.</title>
        <authorList>
            <person name="Fletcher K."/>
            <person name="Martin F."/>
            <person name="Isakeit T."/>
            <person name="Cavanaugh K."/>
            <person name="Magill C."/>
            <person name="Michelmore R."/>
        </authorList>
    </citation>
    <scope>NUCLEOTIDE SEQUENCE [LARGE SCALE GENOMIC DNA]</scope>
    <source>
        <strain evidence="1">P6</strain>
    </source>
</reference>
<evidence type="ECO:0000313" key="2">
    <source>
        <dbReference type="Proteomes" id="UP001163321"/>
    </source>
</evidence>